<dbReference type="Proteomes" id="UP000663828">
    <property type="component" value="Unassembled WGS sequence"/>
</dbReference>
<keyword evidence="5" id="KW-1185">Reference proteome</keyword>
<gene>
    <name evidence="4" type="ORF">XAT740_LOCUS39039</name>
</gene>
<dbReference type="Gene3D" id="3.40.50.2000">
    <property type="entry name" value="Glycogen Phosphorylase B"/>
    <property type="match status" value="2"/>
</dbReference>
<organism evidence="4 5">
    <name type="scientific">Adineta ricciae</name>
    <name type="common">Rotifer</name>
    <dbReference type="NCBI Taxonomy" id="249248"/>
    <lineage>
        <taxon>Eukaryota</taxon>
        <taxon>Metazoa</taxon>
        <taxon>Spiralia</taxon>
        <taxon>Gnathifera</taxon>
        <taxon>Rotifera</taxon>
        <taxon>Eurotatoria</taxon>
        <taxon>Bdelloidea</taxon>
        <taxon>Adinetida</taxon>
        <taxon>Adinetidae</taxon>
        <taxon>Adineta</taxon>
    </lineage>
</organism>
<feature type="chain" id="PRO_5032407497" description="Glucuronosyltransferase" evidence="3">
    <location>
        <begin position="21"/>
        <end position="564"/>
    </location>
</feature>
<keyword evidence="2" id="KW-0812">Transmembrane</keyword>
<keyword evidence="2" id="KW-1133">Transmembrane helix</keyword>
<feature type="transmembrane region" description="Helical" evidence="2">
    <location>
        <begin position="520"/>
        <end position="540"/>
    </location>
</feature>
<keyword evidence="3" id="KW-0732">Signal</keyword>
<keyword evidence="1" id="KW-0808">Transferase</keyword>
<dbReference type="InterPro" id="IPR050481">
    <property type="entry name" value="UDP-glycosyltransf_plant"/>
</dbReference>
<evidence type="ECO:0000256" key="3">
    <source>
        <dbReference type="SAM" id="SignalP"/>
    </source>
</evidence>
<dbReference type="CDD" id="cd03784">
    <property type="entry name" value="GT1_Gtf-like"/>
    <property type="match status" value="1"/>
</dbReference>
<dbReference type="PANTHER" id="PTHR48049:SF84">
    <property type="entry name" value="UDP-GLYCOSYLTRANSFERASE 79A6"/>
    <property type="match status" value="1"/>
</dbReference>
<reference evidence="4" key="1">
    <citation type="submission" date="2021-02" db="EMBL/GenBank/DDBJ databases">
        <authorList>
            <person name="Nowell W R."/>
        </authorList>
    </citation>
    <scope>NUCLEOTIDE SEQUENCE</scope>
</reference>
<evidence type="ECO:0000313" key="5">
    <source>
        <dbReference type="Proteomes" id="UP000663828"/>
    </source>
</evidence>
<accession>A0A815SCI6</accession>
<proteinExistence type="predicted"/>
<dbReference type="Pfam" id="PF00201">
    <property type="entry name" value="UDPGT"/>
    <property type="match status" value="1"/>
</dbReference>
<keyword evidence="2" id="KW-0472">Membrane</keyword>
<dbReference type="EMBL" id="CAJNOR010004282">
    <property type="protein sequence ID" value="CAF1490161.1"/>
    <property type="molecule type" value="Genomic_DNA"/>
</dbReference>
<dbReference type="PANTHER" id="PTHR48049">
    <property type="entry name" value="GLYCOSYLTRANSFERASE"/>
    <property type="match status" value="1"/>
</dbReference>
<evidence type="ECO:0000313" key="4">
    <source>
        <dbReference type="EMBL" id="CAF1490161.1"/>
    </source>
</evidence>
<name>A0A815SCI6_ADIRI</name>
<dbReference type="SUPFAM" id="SSF53756">
    <property type="entry name" value="UDP-Glycosyltransferase/glycogen phosphorylase"/>
    <property type="match status" value="1"/>
</dbReference>
<comment type="caution">
    <text evidence="4">The sequence shown here is derived from an EMBL/GenBank/DDBJ whole genome shotgun (WGS) entry which is preliminary data.</text>
</comment>
<dbReference type="AlphaFoldDB" id="A0A815SCI6"/>
<evidence type="ECO:0000256" key="1">
    <source>
        <dbReference type="ARBA" id="ARBA00022679"/>
    </source>
</evidence>
<feature type="signal peptide" evidence="3">
    <location>
        <begin position="1"/>
        <end position="20"/>
    </location>
</feature>
<sequence length="564" mass="64573">MIFIQFVFICLSTWILQSHCLNVLFVVDGAAGHLTPVLELAKAMKNHNITFLTQQLARIYTDLNSYSSPRFRVIYANDTIDGFLREKYFVEQEVINFANHSVLNALPEIVSLAGDIFSELLNKTIHVLMHERFDVIVAGQMIFGISLLCNKISTPCVIQDAVHPLSFLNLNSPNEFASLTTKEMSQFKYRIYNLAFTVHATTRIITKLVPAVYTLFQSLPQIPGPFYDAFTLKNILSSRSKQLHLISLPSSFPMSVSPTPYKKYLGAFIDETSIGDDNSTLITWIKSKPISSIVYGAFGSTSFIFYDRMYSLISGLAMFLLQTEDSFLLLAFQNANYDTYQAVLNNLPDVRYRQILKNEERVRIKQGFVKQKMILQQPTVKIFLSHCGMGSCIEGLYFRKPIICMPFNVDQFYNSRSIENFKLGQSLFIPPSRLQTMQSLGHFTTYTFTSESVSDKLMTIWTNPTYERAAEHISLEMKHAGGLKRAVEEIEFFVSLNGDLDRFTPFPDTLRFYQQYCLDLLFVAIILPLMIVSFQIENFLAKFYNFQRIALCSDDQTVHPIVWL</sequence>
<evidence type="ECO:0000256" key="2">
    <source>
        <dbReference type="SAM" id="Phobius"/>
    </source>
</evidence>
<evidence type="ECO:0008006" key="6">
    <source>
        <dbReference type="Google" id="ProtNLM"/>
    </source>
</evidence>
<dbReference type="InterPro" id="IPR002213">
    <property type="entry name" value="UDP_glucos_trans"/>
</dbReference>
<dbReference type="GO" id="GO:0035251">
    <property type="term" value="F:UDP-glucosyltransferase activity"/>
    <property type="evidence" value="ECO:0007669"/>
    <property type="project" value="InterPro"/>
</dbReference>
<protein>
    <recommendedName>
        <fullName evidence="6">Glucuronosyltransferase</fullName>
    </recommendedName>
</protein>